<keyword evidence="3" id="KW-1185">Reference proteome</keyword>
<dbReference type="AlphaFoldDB" id="A0A0P1AV33"/>
<accession>A0A0P1AV33</accession>
<dbReference type="OrthoDB" id="29523at2759"/>
<dbReference type="Proteomes" id="UP000054928">
    <property type="component" value="Unassembled WGS sequence"/>
</dbReference>
<sequence>MVNKYRIPTDEDLFAATGGKLFGRRAYGSCHGKLKRDELQLNKAKNQAKISEEPATSSESMNEDKQREVLKT</sequence>
<evidence type="ECO:0000256" key="1">
    <source>
        <dbReference type="SAM" id="MobiDB-lite"/>
    </source>
</evidence>
<dbReference type="STRING" id="4781.A0A0P1AV33"/>
<evidence type="ECO:0000313" key="2">
    <source>
        <dbReference type="EMBL" id="CEG46274.1"/>
    </source>
</evidence>
<feature type="region of interest" description="Disordered" evidence="1">
    <location>
        <begin position="45"/>
        <end position="72"/>
    </location>
</feature>
<name>A0A0P1AV33_PLAHL</name>
<feature type="compositionally biased region" description="Basic and acidic residues" evidence="1">
    <location>
        <begin position="62"/>
        <end position="72"/>
    </location>
</feature>
<dbReference type="GeneID" id="36397740"/>
<organism evidence="2 3">
    <name type="scientific">Plasmopara halstedii</name>
    <name type="common">Downy mildew of sunflower</name>
    <dbReference type="NCBI Taxonomy" id="4781"/>
    <lineage>
        <taxon>Eukaryota</taxon>
        <taxon>Sar</taxon>
        <taxon>Stramenopiles</taxon>
        <taxon>Oomycota</taxon>
        <taxon>Peronosporomycetes</taxon>
        <taxon>Peronosporales</taxon>
        <taxon>Peronosporaceae</taxon>
        <taxon>Plasmopara</taxon>
    </lineage>
</organism>
<evidence type="ECO:0000313" key="3">
    <source>
        <dbReference type="Proteomes" id="UP000054928"/>
    </source>
</evidence>
<protein>
    <submittedName>
        <fullName evidence="2">Uncharacterized protein</fullName>
    </submittedName>
</protein>
<dbReference type="RefSeq" id="XP_024582643.1">
    <property type="nucleotide sequence ID" value="XM_024717111.1"/>
</dbReference>
<dbReference type="EMBL" id="CCYD01002047">
    <property type="protein sequence ID" value="CEG46274.1"/>
    <property type="molecule type" value="Genomic_DNA"/>
</dbReference>
<proteinExistence type="predicted"/>
<reference evidence="3" key="1">
    <citation type="submission" date="2014-09" db="EMBL/GenBank/DDBJ databases">
        <authorList>
            <person name="Sharma Rahul"/>
            <person name="Thines Marco"/>
        </authorList>
    </citation>
    <scope>NUCLEOTIDE SEQUENCE [LARGE SCALE GENOMIC DNA]</scope>
</reference>
<feature type="compositionally biased region" description="Polar residues" evidence="1">
    <location>
        <begin position="45"/>
        <end position="60"/>
    </location>
</feature>